<dbReference type="InterPro" id="IPR015943">
    <property type="entry name" value="WD40/YVTN_repeat-like_dom_sf"/>
</dbReference>
<dbReference type="InterPro" id="IPR036278">
    <property type="entry name" value="Sialidase_sf"/>
</dbReference>
<evidence type="ECO:0000256" key="1">
    <source>
        <dbReference type="SAM" id="Phobius"/>
    </source>
</evidence>
<reference evidence="2" key="1">
    <citation type="submission" date="2021-01" db="EMBL/GenBank/DDBJ databases">
        <title>Whole genome shotgun sequence of Virgisporangium ochraceum NBRC 16418.</title>
        <authorList>
            <person name="Komaki H."/>
            <person name="Tamura T."/>
        </authorList>
    </citation>
    <scope>NUCLEOTIDE SEQUENCE</scope>
    <source>
        <strain evidence="2">NBRC 16418</strain>
    </source>
</reference>
<sequence length="416" mass="44112">MVDLHDLLAKTAEGEPPTRLSAESLFLAGRRERRYKIMVGAGGVIAAVAATVVGMTAVLGSGPAVDPVGTKQPDPRYPRANWLVMSADQQYQYASLPSPCGDKVNSDRTCQFPIVGSDDGGKTWTRRSTDRRLLGATVLDGQMLFADEIPFPYVAGPNVDPVVSQDGGRTWQKVTISTNTVEAVPDGGTVWSDYYHKDAPVDAVVALDPVTATLSPLAHQPDLQSRSQMQLSRTTGTTWVAGTKDGQPAVATSHDRGRTWKNATIPASGCAVFRLSVVGEAATVTCTQDHQGSIRVFRSTDDGATFPEIKPPQPFPTDANTVWAFPNGTVVAAPAGPGIQVIGASPSPAEPMPALYVLRPGAKAWDTITPRGLAGQIGGMTLLPNGEYLAMMNGNPTARLQRSTDLTNWIDVAIPI</sequence>
<dbReference type="SUPFAM" id="SSF50939">
    <property type="entry name" value="Sialidases"/>
    <property type="match status" value="1"/>
</dbReference>
<accession>A0A8J4A3R0</accession>
<keyword evidence="1" id="KW-0472">Membrane</keyword>
<dbReference type="AlphaFoldDB" id="A0A8J4A3R0"/>
<feature type="transmembrane region" description="Helical" evidence="1">
    <location>
        <begin position="37"/>
        <end position="59"/>
    </location>
</feature>
<evidence type="ECO:0000313" key="3">
    <source>
        <dbReference type="Proteomes" id="UP000635606"/>
    </source>
</evidence>
<protein>
    <submittedName>
        <fullName evidence="2">Uncharacterized protein</fullName>
    </submittedName>
</protein>
<name>A0A8J4A3R0_9ACTN</name>
<keyword evidence="1" id="KW-1133">Transmembrane helix</keyword>
<keyword evidence="1" id="KW-0812">Transmembrane</keyword>
<dbReference type="Proteomes" id="UP000635606">
    <property type="component" value="Unassembled WGS sequence"/>
</dbReference>
<proteinExistence type="predicted"/>
<comment type="caution">
    <text evidence="2">The sequence shown here is derived from an EMBL/GenBank/DDBJ whole genome shotgun (WGS) entry which is preliminary data.</text>
</comment>
<organism evidence="2 3">
    <name type="scientific">Virgisporangium ochraceum</name>
    <dbReference type="NCBI Taxonomy" id="65505"/>
    <lineage>
        <taxon>Bacteria</taxon>
        <taxon>Bacillati</taxon>
        <taxon>Actinomycetota</taxon>
        <taxon>Actinomycetes</taxon>
        <taxon>Micromonosporales</taxon>
        <taxon>Micromonosporaceae</taxon>
        <taxon>Virgisporangium</taxon>
    </lineage>
</organism>
<gene>
    <name evidence="2" type="ORF">Voc01_077170</name>
</gene>
<dbReference type="Gene3D" id="2.130.10.10">
    <property type="entry name" value="YVTN repeat-like/Quinoprotein amine dehydrogenase"/>
    <property type="match status" value="1"/>
</dbReference>
<evidence type="ECO:0000313" key="2">
    <source>
        <dbReference type="EMBL" id="GIJ72800.1"/>
    </source>
</evidence>
<keyword evidence="3" id="KW-1185">Reference proteome</keyword>
<dbReference type="Gene3D" id="2.120.10.10">
    <property type="match status" value="1"/>
</dbReference>
<dbReference type="CDD" id="cd15482">
    <property type="entry name" value="Sialidase_non-viral"/>
    <property type="match status" value="1"/>
</dbReference>
<dbReference type="EMBL" id="BOPH01000105">
    <property type="protein sequence ID" value="GIJ72800.1"/>
    <property type="molecule type" value="Genomic_DNA"/>
</dbReference>